<dbReference type="RefSeq" id="WP_014594177.1">
    <property type="nucleotide sequence ID" value="NC_017531.2"/>
</dbReference>
<accession>A0A0H3KY91</accession>
<reference evidence="4" key="1">
    <citation type="journal article" date="2012" name="Appl. Microbiol. Biotechnol.">
        <title>The complete genome sequence of Pantoea ananatis AJ13355, an organism with great biotechnological potential.</title>
        <authorList>
            <person name="Hara Y."/>
            <person name="Kadotani N."/>
            <person name="Izui H."/>
            <person name="Katashkina J.I."/>
            <person name="Kuvaeva T.M."/>
            <person name="Andreeva I.G."/>
            <person name="Golubeva L.I."/>
            <person name="Malko D.B."/>
            <person name="Makeev V.J."/>
            <person name="Mashko S.V."/>
            <person name="Kozlov Y.I."/>
        </authorList>
    </citation>
    <scope>NUCLEOTIDE SEQUENCE [LARGE SCALE GENOMIC DNA]</scope>
    <source>
        <strain evidence="4">AJ13355</strain>
    </source>
</reference>
<dbReference type="PANTHER" id="PTHR35010">
    <property type="entry name" value="BLL4672 PROTEIN-RELATED"/>
    <property type="match status" value="1"/>
</dbReference>
<dbReference type="GO" id="GO:0003677">
    <property type="term" value="F:DNA binding"/>
    <property type="evidence" value="ECO:0007669"/>
    <property type="project" value="InterPro"/>
</dbReference>
<feature type="region of interest" description="Disordered" evidence="1">
    <location>
        <begin position="18"/>
        <end position="39"/>
    </location>
</feature>
<dbReference type="CDD" id="cd00093">
    <property type="entry name" value="HTH_XRE"/>
    <property type="match status" value="1"/>
</dbReference>
<dbReference type="HOGENOM" id="CLU_057862_2_1_6"/>
<protein>
    <recommendedName>
        <fullName evidence="2">HTH cro/C1-type domain-containing protein</fullName>
    </recommendedName>
</protein>
<name>A0A0H3KY91_PANAA</name>
<dbReference type="KEGG" id="paj:PAJ_1940"/>
<sequence>MSLNKNVGLFLRTVRETTSPEKAKIQSSKPRRTPGLRREEVAERAGISVDWYTRIEQGRANAVTHETLERLADALSMSDDQAQHLHRLAAEIATTDITSNLPSSLQLIVQQQPLPTYITNTLLDVLCWNAPLATLLTDFDDLMPEYRNILWFMFNHPAARINFGERWHDEAEKLVARFRVRVDLENGHPRFQARISQLLQNSDFKALWDQYRVISGNEGIKQFSAEGGALKTWRYHSFYLHDFPGLRMVTYVPCASSPGAEDDARR</sequence>
<feature type="domain" description="HTH cro/C1-type" evidence="2">
    <location>
        <begin position="35"/>
        <end position="82"/>
    </location>
</feature>
<dbReference type="SMART" id="SM00530">
    <property type="entry name" value="HTH_XRE"/>
    <property type="match status" value="1"/>
</dbReference>
<dbReference type="InterPro" id="IPR041413">
    <property type="entry name" value="MLTR_LBD"/>
</dbReference>
<dbReference type="Pfam" id="PF13560">
    <property type="entry name" value="HTH_31"/>
    <property type="match status" value="1"/>
</dbReference>
<evidence type="ECO:0000313" key="3">
    <source>
        <dbReference type="EMBL" id="BAK12020.1"/>
    </source>
</evidence>
<dbReference type="Proteomes" id="UP000006690">
    <property type="component" value="Chromosome"/>
</dbReference>
<organism evidence="3 4">
    <name type="scientific">Pantoea ananatis (strain AJ13355)</name>
    <dbReference type="NCBI Taxonomy" id="932677"/>
    <lineage>
        <taxon>Bacteria</taxon>
        <taxon>Pseudomonadati</taxon>
        <taxon>Pseudomonadota</taxon>
        <taxon>Gammaproteobacteria</taxon>
        <taxon>Enterobacterales</taxon>
        <taxon>Erwiniaceae</taxon>
        <taxon>Pantoea</taxon>
    </lineage>
</organism>
<gene>
    <name evidence="3" type="ordered locus">PAJ_1940</name>
</gene>
<evidence type="ECO:0000256" key="1">
    <source>
        <dbReference type="SAM" id="MobiDB-lite"/>
    </source>
</evidence>
<evidence type="ECO:0000259" key="2">
    <source>
        <dbReference type="PROSITE" id="PS50943"/>
    </source>
</evidence>
<dbReference type="Gene3D" id="3.30.450.180">
    <property type="match status" value="1"/>
</dbReference>
<dbReference type="Pfam" id="PF17765">
    <property type="entry name" value="MLTR_LBD"/>
    <property type="match status" value="1"/>
</dbReference>
<dbReference type="InterPro" id="IPR010982">
    <property type="entry name" value="Lambda_DNA-bd_dom_sf"/>
</dbReference>
<proteinExistence type="predicted"/>
<dbReference type="PATRIC" id="fig|932677.3.peg.2260"/>
<evidence type="ECO:0000313" key="4">
    <source>
        <dbReference type="Proteomes" id="UP000006690"/>
    </source>
</evidence>
<dbReference type="PROSITE" id="PS50943">
    <property type="entry name" value="HTH_CROC1"/>
    <property type="match status" value="1"/>
</dbReference>
<dbReference type="OrthoDB" id="5346389at2"/>
<dbReference type="Gene3D" id="1.10.260.40">
    <property type="entry name" value="lambda repressor-like DNA-binding domains"/>
    <property type="match status" value="1"/>
</dbReference>
<dbReference type="eggNOG" id="COG1396">
    <property type="taxonomic scope" value="Bacteria"/>
</dbReference>
<dbReference type="InterPro" id="IPR001387">
    <property type="entry name" value="Cro/C1-type_HTH"/>
</dbReference>
<dbReference type="EMBL" id="AP012032">
    <property type="protein sequence ID" value="BAK12020.1"/>
    <property type="molecule type" value="Genomic_DNA"/>
</dbReference>
<dbReference type="SUPFAM" id="SSF47413">
    <property type="entry name" value="lambda repressor-like DNA-binding domains"/>
    <property type="match status" value="1"/>
</dbReference>
<dbReference type="AlphaFoldDB" id="A0A0H3KY91"/>